<dbReference type="Pfam" id="PF00155">
    <property type="entry name" value="Aminotran_1_2"/>
    <property type="match status" value="1"/>
</dbReference>
<evidence type="ECO:0000256" key="3">
    <source>
        <dbReference type="ARBA" id="ARBA00022679"/>
    </source>
</evidence>
<organism evidence="6 7">
    <name type="scientific">Zymoseptoria tritici (strain ST99CH_3D7)</name>
    <dbReference type="NCBI Taxonomy" id="1276538"/>
    <lineage>
        <taxon>Eukaryota</taxon>
        <taxon>Fungi</taxon>
        <taxon>Dikarya</taxon>
        <taxon>Ascomycota</taxon>
        <taxon>Pezizomycotina</taxon>
        <taxon>Dothideomycetes</taxon>
        <taxon>Dothideomycetidae</taxon>
        <taxon>Mycosphaerellales</taxon>
        <taxon>Mycosphaerellaceae</taxon>
        <taxon>Zymoseptoria</taxon>
    </lineage>
</organism>
<keyword evidence="3" id="KW-0808">Transferase</keyword>
<evidence type="ECO:0000256" key="4">
    <source>
        <dbReference type="ARBA" id="ARBA00022898"/>
    </source>
</evidence>
<feature type="domain" description="Aminotransferase class I/classII large" evidence="5">
    <location>
        <begin position="58"/>
        <end position="431"/>
    </location>
</feature>
<reference evidence="6 7" key="1">
    <citation type="submission" date="2016-06" db="EMBL/GenBank/DDBJ databases">
        <authorList>
            <person name="Kjaerup R.B."/>
            <person name="Dalgaard T.S."/>
            <person name="Juul-Madsen H.R."/>
        </authorList>
    </citation>
    <scope>NUCLEOTIDE SEQUENCE [LARGE SCALE GENOMIC DNA]</scope>
</reference>
<dbReference type="Proteomes" id="UP000215127">
    <property type="component" value="Chromosome 10"/>
</dbReference>
<dbReference type="Gene3D" id="3.90.1150.10">
    <property type="entry name" value="Aspartate Aminotransferase, domain 1"/>
    <property type="match status" value="1"/>
</dbReference>
<dbReference type="AlphaFoldDB" id="A0A1X7S5X6"/>
<proteinExistence type="inferred from homology"/>
<dbReference type="SUPFAM" id="SSF53383">
    <property type="entry name" value="PLP-dependent transferases"/>
    <property type="match status" value="1"/>
</dbReference>
<dbReference type="InterPro" id="IPR050087">
    <property type="entry name" value="AON_synthase_class-II"/>
</dbReference>
<evidence type="ECO:0000313" key="6">
    <source>
        <dbReference type="EMBL" id="SMQ54920.1"/>
    </source>
</evidence>
<name>A0A1X7S5X6_ZYMT9</name>
<dbReference type="InterPro" id="IPR004839">
    <property type="entry name" value="Aminotransferase_I/II_large"/>
</dbReference>
<protein>
    <recommendedName>
        <fullName evidence="5">Aminotransferase class I/classII large domain-containing protein</fullName>
    </recommendedName>
</protein>
<dbReference type="Gene3D" id="3.40.640.10">
    <property type="entry name" value="Type I PLP-dependent aspartate aminotransferase-like (Major domain)"/>
    <property type="match status" value="1"/>
</dbReference>
<evidence type="ECO:0000256" key="2">
    <source>
        <dbReference type="ARBA" id="ARBA00010008"/>
    </source>
</evidence>
<gene>
    <name evidence="6" type="ORF">ZT3D7_G10075</name>
</gene>
<comment type="similarity">
    <text evidence="2">Belongs to the class-II pyridoxal-phosphate-dependent aminotransferase family. BioF subfamily.</text>
</comment>
<evidence type="ECO:0000313" key="7">
    <source>
        <dbReference type="Proteomes" id="UP000215127"/>
    </source>
</evidence>
<dbReference type="GO" id="GO:0009102">
    <property type="term" value="P:biotin biosynthetic process"/>
    <property type="evidence" value="ECO:0007669"/>
    <property type="project" value="TreeGrafter"/>
</dbReference>
<sequence length="464" mass="51034">MAGAEFISNWMKAQKPMAPQMKNAPAFYRGLEESLDVKRASHAMFPRVIAAWKSGESIDFCSNDLLSMGKTGKMRVAFLAELAKHPDFAMYAGGTRIMDGNYEYLEQTEQEVADFHGAESALMVNSGWEANTAIYTAIPRPGDVIVYDELVHASTHDAMAHSLAASKVPFRHNDVDAYREALASAYDSHPMIRDGSRCVIISVESVYSMDGDVCPLEEFIEISKEIFPKGNAIFVVDEAHATGILGPKGAGLVSKLGLEKEIAVRLHTCGKALASSGAFILGSQTVRRTLINYARCVIYTTAPSFPSAAAVRSGYGLLRSGATEEAQARIQFLVKYFFKTITSSPVWEKASETGILAIPVADDWENTEWHAHIVPLWTRQRYNWFLVFHLQLAGISALPVDYPTVPKGQGRIRLMFHAANTEAEVEHLAKTVCDWAQEMIDIESGVTEVKIPVAAQQAYALMAM</sequence>
<evidence type="ECO:0000256" key="1">
    <source>
        <dbReference type="ARBA" id="ARBA00001933"/>
    </source>
</evidence>
<dbReference type="GO" id="GO:0016740">
    <property type="term" value="F:transferase activity"/>
    <property type="evidence" value="ECO:0007669"/>
    <property type="project" value="UniProtKB-KW"/>
</dbReference>
<keyword evidence="4" id="KW-0663">Pyridoxal phosphate</keyword>
<dbReference type="EMBL" id="LT853701">
    <property type="protein sequence ID" value="SMQ54920.1"/>
    <property type="molecule type" value="Genomic_DNA"/>
</dbReference>
<accession>A0A1X7S5X6</accession>
<dbReference type="InterPro" id="IPR015421">
    <property type="entry name" value="PyrdxlP-dep_Trfase_major"/>
</dbReference>
<keyword evidence="7" id="KW-1185">Reference proteome</keyword>
<comment type="cofactor">
    <cofactor evidence="1">
        <name>pyridoxal 5'-phosphate</name>
        <dbReference type="ChEBI" id="CHEBI:597326"/>
    </cofactor>
</comment>
<dbReference type="GO" id="GO:0030170">
    <property type="term" value="F:pyridoxal phosphate binding"/>
    <property type="evidence" value="ECO:0007669"/>
    <property type="project" value="InterPro"/>
</dbReference>
<dbReference type="PANTHER" id="PTHR13693:SF77">
    <property type="entry name" value="8-AMINO-7-OXONONANOATE SYNTHASE"/>
    <property type="match status" value="1"/>
</dbReference>
<evidence type="ECO:0000259" key="5">
    <source>
        <dbReference type="Pfam" id="PF00155"/>
    </source>
</evidence>
<dbReference type="STRING" id="1276538.A0A1X7S5X6"/>
<dbReference type="InterPro" id="IPR015422">
    <property type="entry name" value="PyrdxlP-dep_Trfase_small"/>
</dbReference>
<dbReference type="InterPro" id="IPR015424">
    <property type="entry name" value="PyrdxlP-dep_Trfase"/>
</dbReference>
<dbReference type="PANTHER" id="PTHR13693">
    <property type="entry name" value="CLASS II AMINOTRANSFERASE/8-AMINO-7-OXONONANOATE SYNTHASE"/>
    <property type="match status" value="1"/>
</dbReference>